<accession>A0A0N5D6E6</accession>
<evidence type="ECO:0000313" key="4">
    <source>
        <dbReference type="WBParaSite" id="TCLT_0000860501-mRNA-1"/>
    </source>
</evidence>
<dbReference type="EMBL" id="UYYF01004656">
    <property type="protein sequence ID" value="VDN06169.1"/>
    <property type="molecule type" value="Genomic_DNA"/>
</dbReference>
<dbReference type="OrthoDB" id="5773090at2759"/>
<keyword evidence="3" id="KW-1185">Reference proteome</keyword>
<gene>
    <name evidence="2" type="ORF">TCLT_LOCUS8594</name>
</gene>
<organism evidence="4">
    <name type="scientific">Thelazia callipaeda</name>
    <name type="common">Oriental eyeworm</name>
    <name type="synonym">Parasitic nematode</name>
    <dbReference type="NCBI Taxonomy" id="103827"/>
    <lineage>
        <taxon>Eukaryota</taxon>
        <taxon>Metazoa</taxon>
        <taxon>Ecdysozoa</taxon>
        <taxon>Nematoda</taxon>
        <taxon>Chromadorea</taxon>
        <taxon>Rhabditida</taxon>
        <taxon>Spirurina</taxon>
        <taxon>Spiruromorpha</taxon>
        <taxon>Thelazioidea</taxon>
        <taxon>Thelaziidae</taxon>
        <taxon>Thelazia</taxon>
    </lineage>
</organism>
<keyword evidence="1" id="KW-0812">Transmembrane</keyword>
<evidence type="ECO:0000256" key="1">
    <source>
        <dbReference type="SAM" id="Phobius"/>
    </source>
</evidence>
<feature type="transmembrane region" description="Helical" evidence="1">
    <location>
        <begin position="20"/>
        <end position="45"/>
    </location>
</feature>
<reference evidence="4" key="1">
    <citation type="submission" date="2017-02" db="UniProtKB">
        <authorList>
            <consortium name="WormBaseParasite"/>
        </authorList>
    </citation>
    <scope>IDENTIFICATION</scope>
</reference>
<sequence>MLRKLLGSRLYNTWPRYKNISFIALYVASRKIEFLFLGIISAVAWKSVVNQSENMRTPILSFVCGAGMLSIVLVLYNRYSLEARKLPEGEAVDWKFMFYLKKYVPAFRNFGIPYREFSADDF</sequence>
<evidence type="ECO:0000313" key="3">
    <source>
        <dbReference type="Proteomes" id="UP000276776"/>
    </source>
</evidence>
<keyword evidence="1" id="KW-1133">Transmembrane helix</keyword>
<feature type="transmembrane region" description="Helical" evidence="1">
    <location>
        <begin position="57"/>
        <end position="76"/>
    </location>
</feature>
<protein>
    <submittedName>
        <fullName evidence="4">Bestrophin homolog</fullName>
    </submittedName>
</protein>
<name>A0A0N5D6E6_THECL</name>
<dbReference type="AlphaFoldDB" id="A0A0N5D6E6"/>
<reference evidence="2 3" key="2">
    <citation type="submission" date="2018-11" db="EMBL/GenBank/DDBJ databases">
        <authorList>
            <consortium name="Pathogen Informatics"/>
        </authorList>
    </citation>
    <scope>NUCLEOTIDE SEQUENCE [LARGE SCALE GENOMIC DNA]</scope>
</reference>
<dbReference type="Proteomes" id="UP000276776">
    <property type="component" value="Unassembled WGS sequence"/>
</dbReference>
<keyword evidence="1" id="KW-0472">Membrane</keyword>
<proteinExistence type="predicted"/>
<dbReference type="WBParaSite" id="TCLT_0000860501-mRNA-1">
    <property type="protein sequence ID" value="TCLT_0000860501-mRNA-1"/>
    <property type="gene ID" value="TCLT_0000860501"/>
</dbReference>
<evidence type="ECO:0000313" key="2">
    <source>
        <dbReference type="EMBL" id="VDN06169.1"/>
    </source>
</evidence>